<keyword evidence="3" id="KW-1185">Reference proteome</keyword>
<feature type="non-terminal residue" evidence="2">
    <location>
        <position position="136"/>
    </location>
</feature>
<protein>
    <recommendedName>
        <fullName evidence="4">Cytochrome b561 domain-containing protein</fullName>
    </recommendedName>
</protein>
<feature type="transmembrane region" description="Helical" evidence="1">
    <location>
        <begin position="104"/>
        <end position="125"/>
    </location>
</feature>
<feature type="transmembrane region" description="Helical" evidence="1">
    <location>
        <begin position="67"/>
        <end position="83"/>
    </location>
</feature>
<keyword evidence="1" id="KW-0812">Transmembrane</keyword>
<gene>
    <name evidence="2" type="ORF">CONCODRAFT_15201</name>
</gene>
<organism evidence="2 3">
    <name type="scientific">Conidiobolus coronatus (strain ATCC 28846 / CBS 209.66 / NRRL 28638)</name>
    <name type="common">Delacroixia coronata</name>
    <dbReference type="NCBI Taxonomy" id="796925"/>
    <lineage>
        <taxon>Eukaryota</taxon>
        <taxon>Fungi</taxon>
        <taxon>Fungi incertae sedis</taxon>
        <taxon>Zoopagomycota</taxon>
        <taxon>Entomophthoromycotina</taxon>
        <taxon>Entomophthoromycetes</taxon>
        <taxon>Entomophthorales</taxon>
        <taxon>Ancylistaceae</taxon>
        <taxon>Conidiobolus</taxon>
    </lineage>
</organism>
<sequence length="136" mass="15685">MSQMNYDPVKSEPNIVEDDDTDGVDVLGTRRYRPMGRFKFYYYIVQLLVFCLLIGILINVWTKPYSFFLWHPTFASLSLYFYIQGILQVQWTESSTRRLKGARIHSVCNGLGTIFIVIAFSIVAANKNNLGAMHFT</sequence>
<feature type="transmembrane region" description="Helical" evidence="1">
    <location>
        <begin position="40"/>
        <end position="61"/>
    </location>
</feature>
<accession>A0A137PFY0</accession>
<dbReference type="EMBL" id="KQ964430">
    <property type="protein sequence ID" value="KXN73851.1"/>
    <property type="molecule type" value="Genomic_DNA"/>
</dbReference>
<proteinExistence type="predicted"/>
<keyword evidence="1" id="KW-1133">Transmembrane helix</keyword>
<dbReference type="Gene3D" id="1.20.120.1770">
    <property type="match status" value="1"/>
</dbReference>
<evidence type="ECO:0000313" key="3">
    <source>
        <dbReference type="Proteomes" id="UP000070444"/>
    </source>
</evidence>
<dbReference type="OrthoDB" id="432881at2759"/>
<dbReference type="Proteomes" id="UP000070444">
    <property type="component" value="Unassembled WGS sequence"/>
</dbReference>
<evidence type="ECO:0008006" key="4">
    <source>
        <dbReference type="Google" id="ProtNLM"/>
    </source>
</evidence>
<keyword evidence="1" id="KW-0472">Membrane</keyword>
<evidence type="ECO:0000313" key="2">
    <source>
        <dbReference type="EMBL" id="KXN73851.1"/>
    </source>
</evidence>
<name>A0A137PFY0_CONC2</name>
<dbReference type="AlphaFoldDB" id="A0A137PFY0"/>
<reference evidence="2 3" key="1">
    <citation type="journal article" date="2015" name="Genome Biol. Evol.">
        <title>Phylogenomic analyses indicate that early fungi evolved digesting cell walls of algal ancestors of land plants.</title>
        <authorList>
            <person name="Chang Y."/>
            <person name="Wang S."/>
            <person name="Sekimoto S."/>
            <person name="Aerts A.L."/>
            <person name="Choi C."/>
            <person name="Clum A."/>
            <person name="LaButti K.M."/>
            <person name="Lindquist E.A."/>
            <person name="Yee Ngan C."/>
            <person name="Ohm R.A."/>
            <person name="Salamov A.A."/>
            <person name="Grigoriev I.V."/>
            <person name="Spatafora J.W."/>
            <person name="Berbee M.L."/>
        </authorList>
    </citation>
    <scope>NUCLEOTIDE SEQUENCE [LARGE SCALE GENOMIC DNA]</scope>
    <source>
        <strain evidence="2 3">NRRL 28638</strain>
    </source>
</reference>
<evidence type="ECO:0000256" key="1">
    <source>
        <dbReference type="SAM" id="Phobius"/>
    </source>
</evidence>